<dbReference type="SUPFAM" id="SSF118010">
    <property type="entry name" value="TM1457-like"/>
    <property type="match status" value="1"/>
</dbReference>
<accession>A0ABD7YTC6</accession>
<evidence type="ECO:0000256" key="4">
    <source>
        <dbReference type="ARBA" id="ARBA00022807"/>
    </source>
</evidence>
<dbReference type="AlphaFoldDB" id="A0ABD7YTC6"/>
<evidence type="ECO:0000313" key="8">
    <source>
        <dbReference type="Proteomes" id="UP001224533"/>
    </source>
</evidence>
<evidence type="ECO:0000256" key="6">
    <source>
        <dbReference type="ARBA" id="ARBA00044538"/>
    </source>
</evidence>
<dbReference type="PANTHER" id="PTHR39178:SF1">
    <property type="entry name" value="RIBOSOMAL-PROCESSING CYSTEINE PROTEASE PRP"/>
    <property type="match status" value="1"/>
</dbReference>
<dbReference type="RefSeq" id="WP_283473477.1">
    <property type="nucleotide sequence ID" value="NZ_CP114501.1"/>
</dbReference>
<keyword evidence="2 7" id="KW-0645">Protease</keyword>
<organism evidence="7 8">
    <name type="scientific">Ligilactobacillus salivarius</name>
    <dbReference type="NCBI Taxonomy" id="1624"/>
    <lineage>
        <taxon>Bacteria</taxon>
        <taxon>Bacillati</taxon>
        <taxon>Bacillota</taxon>
        <taxon>Bacilli</taxon>
        <taxon>Lactobacillales</taxon>
        <taxon>Lactobacillaceae</taxon>
        <taxon>Ligilactobacillus</taxon>
    </lineage>
</organism>
<gene>
    <name evidence="7" type="ORF">O2U02_06965</name>
</gene>
<sequence>MILVKITDDLNGARVLVTGHANYALKGKDIVCSAVSTLVQHTIYNAESYVKSNEDGNYNVLFDTSDRDTYVLLKSFECSIKQLAKQYPDYIKVVDEYEI</sequence>
<evidence type="ECO:0000313" key="7">
    <source>
        <dbReference type="EMBL" id="WHS17217.1"/>
    </source>
</evidence>
<name>A0ABD7YTC6_9LACO</name>
<evidence type="ECO:0000256" key="1">
    <source>
        <dbReference type="ARBA" id="ARBA00022517"/>
    </source>
</evidence>
<dbReference type="Gene3D" id="3.30.70.1490">
    <property type="entry name" value="Cysteine protease Prp"/>
    <property type="match status" value="1"/>
</dbReference>
<dbReference type="InterPro" id="IPR036764">
    <property type="entry name" value="Peptidase_Prp_sf"/>
</dbReference>
<dbReference type="EMBL" id="CP114509">
    <property type="protein sequence ID" value="WHS17217.1"/>
    <property type="molecule type" value="Genomic_DNA"/>
</dbReference>
<dbReference type="Pfam" id="PF04327">
    <property type="entry name" value="Peptidase_Prp"/>
    <property type="match status" value="1"/>
</dbReference>
<evidence type="ECO:0000256" key="5">
    <source>
        <dbReference type="ARBA" id="ARBA00044503"/>
    </source>
</evidence>
<dbReference type="PANTHER" id="PTHR39178">
    <property type="entry name" value="HYPOTHETICAL RIBOSOME-ASSOCIATED PROTEIN"/>
    <property type="match status" value="1"/>
</dbReference>
<dbReference type="GO" id="GO:0042254">
    <property type="term" value="P:ribosome biogenesis"/>
    <property type="evidence" value="ECO:0007669"/>
    <property type="project" value="UniProtKB-KW"/>
</dbReference>
<comment type="similarity">
    <text evidence="5">Belongs to the Prp family.</text>
</comment>
<dbReference type="CDD" id="cd16332">
    <property type="entry name" value="Prp-like"/>
    <property type="match status" value="1"/>
</dbReference>
<protein>
    <recommendedName>
        <fullName evidence="6">Ribosomal processing cysteine protease Prp</fullName>
    </recommendedName>
</protein>
<keyword evidence="1" id="KW-0690">Ribosome biogenesis</keyword>
<keyword evidence="4" id="KW-0788">Thiol protease</keyword>
<evidence type="ECO:0000256" key="3">
    <source>
        <dbReference type="ARBA" id="ARBA00022801"/>
    </source>
</evidence>
<dbReference type="Proteomes" id="UP001224533">
    <property type="component" value="Chromosome"/>
</dbReference>
<dbReference type="GO" id="GO:0008234">
    <property type="term" value="F:cysteine-type peptidase activity"/>
    <property type="evidence" value="ECO:0007669"/>
    <property type="project" value="UniProtKB-KW"/>
</dbReference>
<dbReference type="InterPro" id="IPR007422">
    <property type="entry name" value="Peptidase_Prp"/>
</dbReference>
<keyword evidence="3" id="KW-0378">Hydrolase</keyword>
<evidence type="ECO:0000256" key="2">
    <source>
        <dbReference type="ARBA" id="ARBA00022670"/>
    </source>
</evidence>
<reference evidence="7 8" key="1">
    <citation type="submission" date="2022-12" db="EMBL/GenBank/DDBJ databases">
        <title>Assessment of beneficial effects and identification of host adaptation-associated genes of Ligilactobacillus salivarius isolated from Meles meles.</title>
        <authorList>
            <person name="Wang Y."/>
        </authorList>
    </citation>
    <scope>NUCLEOTIDE SEQUENCE [LARGE SCALE GENOMIC DNA]</scope>
    <source>
        <strain evidence="7 8">S35</strain>
    </source>
</reference>
<dbReference type="GO" id="GO:0006508">
    <property type="term" value="P:proteolysis"/>
    <property type="evidence" value="ECO:0007669"/>
    <property type="project" value="UniProtKB-KW"/>
</dbReference>
<proteinExistence type="inferred from homology"/>